<comment type="caution">
    <text evidence="2">The sequence shown here is derived from an EMBL/GenBank/DDBJ whole genome shotgun (WGS) entry which is preliminary data.</text>
</comment>
<reference evidence="2 3" key="1">
    <citation type="submission" date="2006-04" db="EMBL/GenBank/DDBJ databases">
        <authorList>
            <person name="Nierman W.C."/>
        </authorList>
    </citation>
    <scope>NUCLEOTIDE SEQUENCE [LARGE SCALE GENOMIC DNA]</scope>
    <source>
        <strain evidence="2 3">DW4/3-1</strain>
    </source>
</reference>
<dbReference type="AlphaFoldDB" id="Q08TN9"/>
<accession>Q08TN9</accession>
<feature type="region of interest" description="Disordered" evidence="1">
    <location>
        <begin position="1"/>
        <end position="34"/>
    </location>
</feature>
<name>Q08TN9_STIAD</name>
<sequence length="754" mass="80043">MRTPAPARPPTVPSARSPIHGRRRRRRRATVPTERAAPIRGLGRIAALGATAEPALAVRIGAARRLARVDAAQRIALKRLSTGRPGAVAHAHLLSAHIAAGGPGRAVTSVRGAGPGADALGIGADEEAALPRTTRIGVVARIADRLARLLVLDADAVTHTADERRASRRVAVRIRVALGHAGIAFGQRRTGVALSAAPREGIAALEAPVVVPQFRAHRARRTHRRARARDTRLLAVASHPCGPRGGQRRGLLADAPGRATLDRVLAGIAHRGDELVGNGQASARGTGHGGGGPTEEGIGALPIRVPDAPLRAVLRRGAIRLPARDTGEPTRARVGRGARRAHRAILRIERADAVRVIHVERAAVAAHGELRVHHRGQGVGVVVKPQAVPHFVGQGRLQIDEALVRRRVRQRGPLVIHRVDEDVALVEVARVGERQGDRRQVPVVEGRVVVGIRGLSDPHGAHVERVVRVPHVVGVDARVGVAPAHVLEVRIGALHGFPRLEGSVGGLLHFGECNPRGRAGAGIQVVAERIVPRVKHLVVQELVGIRRVREGHHQHRQSCAPVPSTVHRLPLFCDAGGEPARRISSMTAERGRVTGPPFICAGICTCRCPSSPAVTTLLPAPRPTSPQSVTAFGSGQRRKNSAVSPSVRVASPARRDSQGPLRPPSCTTSSARGPLPWYSSSTSTWVTVVICRTFPWGTRTCERITRASTTRSACRANSSSVRGAAVVASTTPGRHNVTNSPHGRRTFMRAPLYP</sequence>
<dbReference type="EMBL" id="AAMD01000142">
    <property type="protein sequence ID" value="EAU63843.1"/>
    <property type="molecule type" value="Genomic_DNA"/>
</dbReference>
<protein>
    <submittedName>
        <fullName evidence="2">Uncharacterized protein</fullName>
    </submittedName>
</protein>
<proteinExistence type="predicted"/>
<feature type="compositionally biased region" description="Basic residues" evidence="1">
    <location>
        <begin position="19"/>
        <end position="29"/>
    </location>
</feature>
<gene>
    <name evidence="2" type="ORF">STIAU_4763</name>
</gene>
<feature type="compositionally biased region" description="Pro residues" evidence="1">
    <location>
        <begin position="1"/>
        <end position="12"/>
    </location>
</feature>
<evidence type="ECO:0000313" key="3">
    <source>
        <dbReference type="Proteomes" id="UP000032702"/>
    </source>
</evidence>
<evidence type="ECO:0000313" key="2">
    <source>
        <dbReference type="EMBL" id="EAU63843.1"/>
    </source>
</evidence>
<evidence type="ECO:0000256" key="1">
    <source>
        <dbReference type="SAM" id="MobiDB-lite"/>
    </source>
</evidence>
<feature type="region of interest" description="Disordered" evidence="1">
    <location>
        <begin position="276"/>
        <end position="300"/>
    </location>
</feature>
<organism evidence="2 3">
    <name type="scientific">Stigmatella aurantiaca (strain DW4/3-1)</name>
    <dbReference type="NCBI Taxonomy" id="378806"/>
    <lineage>
        <taxon>Bacteria</taxon>
        <taxon>Pseudomonadati</taxon>
        <taxon>Myxococcota</taxon>
        <taxon>Myxococcia</taxon>
        <taxon>Myxococcales</taxon>
        <taxon>Cystobacterineae</taxon>
        <taxon>Archangiaceae</taxon>
        <taxon>Stigmatella</taxon>
    </lineage>
</organism>
<feature type="region of interest" description="Disordered" evidence="1">
    <location>
        <begin position="618"/>
        <end position="673"/>
    </location>
</feature>
<dbReference type="Proteomes" id="UP000032702">
    <property type="component" value="Unassembled WGS sequence"/>
</dbReference>
<feature type="compositionally biased region" description="Low complexity" evidence="1">
    <location>
        <begin position="641"/>
        <end position="652"/>
    </location>
</feature>